<dbReference type="AlphaFoldDB" id="A0A0P0VWM7"/>
<reference evidence="2 3" key="3">
    <citation type="journal article" date="2013" name="Rice">
        <title>Improvement of the Oryza sativa Nipponbare reference genome using next generation sequence and optical map data.</title>
        <authorList>
            <person name="Kawahara Y."/>
            <person name="de la Bastide M."/>
            <person name="Hamilton J.P."/>
            <person name="Kanamori H."/>
            <person name="McCombie W.R."/>
            <person name="Ouyang S."/>
            <person name="Schwartz D.C."/>
            <person name="Tanaka T."/>
            <person name="Wu J."/>
            <person name="Zhou S."/>
            <person name="Childs K.L."/>
            <person name="Davidson R.M."/>
            <person name="Lin H."/>
            <person name="Quesada-Ocampo L."/>
            <person name="Vaillancourt B."/>
            <person name="Sakai H."/>
            <person name="Lee S.S."/>
            <person name="Kim J."/>
            <person name="Numa H."/>
            <person name="Itoh T."/>
            <person name="Buell C.R."/>
            <person name="Matsumoto T."/>
        </authorList>
    </citation>
    <scope>NUCLEOTIDE SEQUENCE [LARGE SCALE GENOMIC DNA]</scope>
    <source>
        <strain evidence="3">cv. Nipponbare</strain>
    </source>
</reference>
<name>A0A0P0VWM7_ORYSJ</name>
<evidence type="ECO:0000256" key="1">
    <source>
        <dbReference type="SAM" id="MobiDB-lite"/>
    </source>
</evidence>
<evidence type="ECO:0000313" key="3">
    <source>
        <dbReference type="Proteomes" id="UP000059680"/>
    </source>
</evidence>
<evidence type="ECO:0000313" key="2">
    <source>
        <dbReference type="EMBL" id="BAS83868.1"/>
    </source>
</evidence>
<organism evidence="2 3">
    <name type="scientific">Oryza sativa subsp. japonica</name>
    <name type="common">Rice</name>
    <dbReference type="NCBI Taxonomy" id="39947"/>
    <lineage>
        <taxon>Eukaryota</taxon>
        <taxon>Viridiplantae</taxon>
        <taxon>Streptophyta</taxon>
        <taxon>Embryophyta</taxon>
        <taxon>Tracheophyta</taxon>
        <taxon>Spermatophyta</taxon>
        <taxon>Magnoliopsida</taxon>
        <taxon>Liliopsida</taxon>
        <taxon>Poales</taxon>
        <taxon>Poaceae</taxon>
        <taxon>BOP clade</taxon>
        <taxon>Oryzoideae</taxon>
        <taxon>Oryzeae</taxon>
        <taxon>Oryzinae</taxon>
        <taxon>Oryza</taxon>
        <taxon>Oryza sativa</taxon>
    </lineage>
</organism>
<keyword evidence="3" id="KW-1185">Reference proteome</keyword>
<feature type="region of interest" description="Disordered" evidence="1">
    <location>
        <begin position="46"/>
        <end position="118"/>
    </location>
</feature>
<reference evidence="3" key="1">
    <citation type="journal article" date="2005" name="Nature">
        <title>The map-based sequence of the rice genome.</title>
        <authorList>
            <consortium name="International rice genome sequencing project (IRGSP)"/>
            <person name="Matsumoto T."/>
            <person name="Wu J."/>
            <person name="Kanamori H."/>
            <person name="Katayose Y."/>
            <person name="Fujisawa M."/>
            <person name="Namiki N."/>
            <person name="Mizuno H."/>
            <person name="Yamamoto K."/>
            <person name="Antonio B.A."/>
            <person name="Baba T."/>
            <person name="Sakata K."/>
            <person name="Nagamura Y."/>
            <person name="Aoki H."/>
            <person name="Arikawa K."/>
            <person name="Arita K."/>
            <person name="Bito T."/>
            <person name="Chiden Y."/>
            <person name="Fujitsuka N."/>
            <person name="Fukunaka R."/>
            <person name="Hamada M."/>
            <person name="Harada C."/>
            <person name="Hayashi A."/>
            <person name="Hijishita S."/>
            <person name="Honda M."/>
            <person name="Hosokawa S."/>
            <person name="Ichikawa Y."/>
            <person name="Idonuma A."/>
            <person name="Iijima M."/>
            <person name="Ikeda M."/>
            <person name="Ikeno M."/>
            <person name="Ito K."/>
            <person name="Ito S."/>
            <person name="Ito T."/>
            <person name="Ito Y."/>
            <person name="Ito Y."/>
            <person name="Iwabuchi A."/>
            <person name="Kamiya K."/>
            <person name="Karasawa W."/>
            <person name="Kurita K."/>
            <person name="Katagiri S."/>
            <person name="Kikuta A."/>
            <person name="Kobayashi H."/>
            <person name="Kobayashi N."/>
            <person name="Machita K."/>
            <person name="Maehara T."/>
            <person name="Masukawa M."/>
            <person name="Mizubayashi T."/>
            <person name="Mukai Y."/>
            <person name="Nagasaki H."/>
            <person name="Nagata Y."/>
            <person name="Naito S."/>
            <person name="Nakashima M."/>
            <person name="Nakama Y."/>
            <person name="Nakamichi Y."/>
            <person name="Nakamura M."/>
            <person name="Meguro A."/>
            <person name="Negishi M."/>
            <person name="Ohta I."/>
            <person name="Ohta T."/>
            <person name="Okamoto M."/>
            <person name="Ono N."/>
            <person name="Saji S."/>
            <person name="Sakaguchi M."/>
            <person name="Sakai K."/>
            <person name="Shibata M."/>
            <person name="Shimokawa T."/>
            <person name="Song J."/>
            <person name="Takazaki Y."/>
            <person name="Terasawa K."/>
            <person name="Tsugane M."/>
            <person name="Tsuji K."/>
            <person name="Ueda S."/>
            <person name="Waki K."/>
            <person name="Yamagata H."/>
            <person name="Yamamoto M."/>
            <person name="Yamamoto S."/>
            <person name="Yamane H."/>
            <person name="Yoshiki S."/>
            <person name="Yoshihara R."/>
            <person name="Yukawa K."/>
            <person name="Zhong H."/>
            <person name="Yano M."/>
            <person name="Yuan Q."/>
            <person name="Ouyang S."/>
            <person name="Liu J."/>
            <person name="Jones K.M."/>
            <person name="Gansberger K."/>
            <person name="Moffat K."/>
            <person name="Hill J."/>
            <person name="Bera J."/>
            <person name="Fadrosh D."/>
            <person name="Jin S."/>
            <person name="Johri S."/>
            <person name="Kim M."/>
            <person name="Overton L."/>
            <person name="Reardon M."/>
            <person name="Tsitrin T."/>
            <person name="Vuong H."/>
            <person name="Weaver B."/>
            <person name="Ciecko A."/>
            <person name="Tallon L."/>
            <person name="Jackson J."/>
            <person name="Pai G."/>
            <person name="Aken S.V."/>
            <person name="Utterback T."/>
            <person name="Reidmuller S."/>
            <person name="Feldblyum T."/>
            <person name="Hsiao J."/>
            <person name="Zismann V."/>
            <person name="Iobst S."/>
            <person name="de Vazeille A.R."/>
            <person name="Buell C.R."/>
            <person name="Ying K."/>
            <person name="Li Y."/>
            <person name="Lu T."/>
            <person name="Huang Y."/>
            <person name="Zhao Q."/>
            <person name="Feng Q."/>
            <person name="Zhang L."/>
            <person name="Zhu J."/>
            <person name="Weng Q."/>
            <person name="Mu J."/>
            <person name="Lu Y."/>
            <person name="Fan D."/>
            <person name="Liu Y."/>
            <person name="Guan J."/>
            <person name="Zhang Y."/>
            <person name="Yu S."/>
            <person name="Liu X."/>
            <person name="Zhang Y."/>
            <person name="Hong G."/>
            <person name="Han B."/>
            <person name="Choisne N."/>
            <person name="Demange N."/>
            <person name="Orjeda G."/>
            <person name="Samain S."/>
            <person name="Cattolico L."/>
            <person name="Pelletier E."/>
            <person name="Couloux A."/>
            <person name="Segurens B."/>
            <person name="Wincker P."/>
            <person name="D'Hont A."/>
            <person name="Scarpelli C."/>
            <person name="Weissenbach J."/>
            <person name="Salanoubat M."/>
            <person name="Quetier F."/>
            <person name="Yu Y."/>
            <person name="Kim H.R."/>
            <person name="Rambo T."/>
            <person name="Currie J."/>
            <person name="Collura K."/>
            <person name="Luo M."/>
            <person name="Yang T."/>
            <person name="Ammiraju J.S.S."/>
            <person name="Engler F."/>
            <person name="Soderlund C."/>
            <person name="Wing R.A."/>
            <person name="Palmer L.E."/>
            <person name="de la Bastide M."/>
            <person name="Spiegel L."/>
            <person name="Nascimento L."/>
            <person name="Zutavern T."/>
            <person name="O'Shaughnessy A."/>
            <person name="Dike S."/>
            <person name="Dedhia N."/>
            <person name="Preston R."/>
            <person name="Balija V."/>
            <person name="McCombie W.R."/>
            <person name="Chow T."/>
            <person name="Chen H."/>
            <person name="Chung M."/>
            <person name="Chen C."/>
            <person name="Shaw J."/>
            <person name="Wu H."/>
            <person name="Hsiao K."/>
            <person name="Chao Y."/>
            <person name="Chu M."/>
            <person name="Cheng C."/>
            <person name="Hour A."/>
            <person name="Lee P."/>
            <person name="Lin S."/>
            <person name="Lin Y."/>
            <person name="Liou J."/>
            <person name="Liu S."/>
            <person name="Hsing Y."/>
            <person name="Raghuvanshi S."/>
            <person name="Mohanty A."/>
            <person name="Bharti A.K."/>
            <person name="Gaur A."/>
            <person name="Gupta V."/>
            <person name="Kumar D."/>
            <person name="Ravi V."/>
            <person name="Vij S."/>
            <person name="Kapur A."/>
            <person name="Khurana P."/>
            <person name="Khurana P."/>
            <person name="Khurana J.P."/>
            <person name="Tyagi A.K."/>
            <person name="Gaikwad K."/>
            <person name="Singh A."/>
            <person name="Dalal V."/>
            <person name="Srivastava S."/>
            <person name="Dixit A."/>
            <person name="Pal A.K."/>
            <person name="Ghazi I.A."/>
            <person name="Yadav M."/>
            <person name="Pandit A."/>
            <person name="Bhargava A."/>
            <person name="Sureshbabu K."/>
            <person name="Batra K."/>
            <person name="Sharma T.R."/>
            <person name="Mohapatra T."/>
            <person name="Singh N.K."/>
            <person name="Messing J."/>
            <person name="Nelson A.B."/>
            <person name="Fuks G."/>
            <person name="Kavchok S."/>
            <person name="Keizer G."/>
            <person name="Linton E."/>
            <person name="Llaca V."/>
            <person name="Song R."/>
            <person name="Tanyolac B."/>
            <person name="Young S."/>
            <person name="Ho-Il K."/>
            <person name="Hahn J.H."/>
            <person name="Sangsakoo G."/>
            <person name="Vanavichit A."/>
            <person name="de Mattos Luiz.A.T."/>
            <person name="Zimmer P.D."/>
            <person name="Malone G."/>
            <person name="Dellagostin O."/>
            <person name="de Oliveira A.C."/>
            <person name="Bevan M."/>
            <person name="Bancroft I."/>
            <person name="Minx P."/>
            <person name="Cordum H."/>
            <person name="Wilson R."/>
            <person name="Cheng Z."/>
            <person name="Jin W."/>
            <person name="Jiang J."/>
            <person name="Leong S.A."/>
            <person name="Iwama H."/>
            <person name="Gojobori T."/>
            <person name="Itoh T."/>
            <person name="Niimura Y."/>
            <person name="Fujii Y."/>
            <person name="Habara T."/>
            <person name="Sakai H."/>
            <person name="Sato Y."/>
            <person name="Wilson G."/>
            <person name="Kumar K."/>
            <person name="McCouch S."/>
            <person name="Juretic N."/>
            <person name="Hoen D."/>
            <person name="Wright S."/>
            <person name="Bruskiewich R."/>
            <person name="Bureau T."/>
            <person name="Miyao A."/>
            <person name="Hirochika H."/>
            <person name="Nishikawa T."/>
            <person name="Kadowaki K."/>
            <person name="Sugiura M."/>
            <person name="Burr B."/>
            <person name="Sasaki T."/>
        </authorList>
    </citation>
    <scope>NUCLEOTIDE SEQUENCE [LARGE SCALE GENOMIC DNA]</scope>
    <source>
        <strain evidence="3">cv. Nipponbare</strain>
    </source>
</reference>
<accession>A0A0P0VWM7</accession>
<dbReference type="PaxDb" id="39947-A0A0P0VWM7"/>
<feature type="compositionally biased region" description="Polar residues" evidence="1">
    <location>
        <begin position="70"/>
        <end position="91"/>
    </location>
</feature>
<sequence length="118" mass="12814">MGPNYTTNNNSGAQMQDIVAMLSTKGAQQLRHHRRGVIVTELAAQATQQRRLHHRSDTEATKAAKAKAAPTSTMDISQATKEPLPSHSQHQLFERDYNTSSLPSVAAPQQRAAPTLSA</sequence>
<dbReference type="EMBL" id="AP014959">
    <property type="protein sequence ID" value="BAS83868.1"/>
    <property type="molecule type" value="Genomic_DNA"/>
</dbReference>
<reference evidence="2 3" key="2">
    <citation type="journal article" date="2013" name="Plant Cell Physiol.">
        <title>Rice Annotation Project Database (RAP-DB): an integrative and interactive database for rice genomics.</title>
        <authorList>
            <person name="Sakai H."/>
            <person name="Lee S.S."/>
            <person name="Tanaka T."/>
            <person name="Numa H."/>
            <person name="Kim J."/>
            <person name="Kawahara Y."/>
            <person name="Wakimoto H."/>
            <person name="Yang C.C."/>
            <person name="Iwamoto M."/>
            <person name="Abe T."/>
            <person name="Yamada Y."/>
            <person name="Muto A."/>
            <person name="Inokuchi H."/>
            <person name="Ikemura T."/>
            <person name="Matsumoto T."/>
            <person name="Sasaki T."/>
            <person name="Itoh T."/>
        </authorList>
    </citation>
    <scope>NUCLEOTIDE SEQUENCE [LARGE SCALE GENOMIC DNA]</scope>
    <source>
        <strain evidence="3">cv. Nipponbare</strain>
    </source>
</reference>
<protein>
    <submittedName>
        <fullName evidence="2">Os03g0311402 protein</fullName>
    </submittedName>
</protein>
<dbReference type="InParanoid" id="A0A0P0VWM7"/>
<proteinExistence type="predicted"/>
<gene>
    <name evidence="2" type="ordered locus">Os03g0311402</name>
    <name evidence="2" type="ORF">OSNPB_030311402</name>
</gene>
<dbReference type="Proteomes" id="UP000059680">
    <property type="component" value="Chromosome 3"/>
</dbReference>